<dbReference type="OrthoDB" id="8779161at2"/>
<gene>
    <name evidence="1" type="ORF">DF220_09290</name>
</gene>
<dbReference type="InterPro" id="IPR008554">
    <property type="entry name" value="Glutaredoxin-like"/>
</dbReference>
<dbReference type="AlphaFoldDB" id="A0A2U1T291"/>
<evidence type="ECO:0000313" key="2">
    <source>
        <dbReference type="Proteomes" id="UP000244978"/>
    </source>
</evidence>
<dbReference type="InterPro" id="IPR052565">
    <property type="entry name" value="Glutaredoxin-like_YDR286C"/>
</dbReference>
<evidence type="ECO:0000313" key="1">
    <source>
        <dbReference type="EMBL" id="PWB97999.1"/>
    </source>
</evidence>
<dbReference type="SUPFAM" id="SSF52833">
    <property type="entry name" value="Thioredoxin-like"/>
    <property type="match status" value="1"/>
</dbReference>
<dbReference type="Proteomes" id="UP000244978">
    <property type="component" value="Unassembled WGS sequence"/>
</dbReference>
<sequence length="88" mass="9575">MPALTLLTRPGCHLCDDARDVVSAVIEELGGEASAGPITLEERSIVDDAELLARYSEEIPVLLIDGRVHNIWRIDPERLRSALTTAAP</sequence>
<dbReference type="PANTHER" id="PTHR33558:SF1">
    <property type="entry name" value="GLUTAREDOXIN-LIKE PROTEIN C5ORF63 HOMOLOG"/>
    <property type="match status" value="1"/>
</dbReference>
<protein>
    <submittedName>
        <fullName evidence="1">Glutaredoxin family protein</fullName>
    </submittedName>
</protein>
<comment type="caution">
    <text evidence="1">The sequence shown here is derived from an EMBL/GenBank/DDBJ whole genome shotgun (WGS) entry which is preliminary data.</text>
</comment>
<dbReference type="Gene3D" id="3.40.30.10">
    <property type="entry name" value="Glutaredoxin"/>
    <property type="match status" value="1"/>
</dbReference>
<proteinExistence type="predicted"/>
<dbReference type="EMBL" id="QEEX01000001">
    <property type="protein sequence ID" value="PWB97999.1"/>
    <property type="molecule type" value="Genomic_DNA"/>
</dbReference>
<dbReference type="KEGG" id="salc:C2138_00635"/>
<reference evidence="2" key="1">
    <citation type="submission" date="2018-04" db="EMBL/GenBank/DDBJ databases">
        <authorList>
            <person name="Liu S."/>
            <person name="Wang Z."/>
            <person name="Li J."/>
        </authorList>
    </citation>
    <scope>NUCLEOTIDE SEQUENCE [LARGE SCALE GENOMIC DNA]</scope>
    <source>
        <strain evidence="2">S1194</strain>
    </source>
</reference>
<dbReference type="RefSeq" id="WP_108514703.1">
    <property type="nucleotide sequence ID" value="NZ_CP026951.1"/>
</dbReference>
<keyword evidence="2" id="KW-1185">Reference proteome</keyword>
<dbReference type="PANTHER" id="PTHR33558">
    <property type="entry name" value="GLUTAREDOXIN-LIKE PROTEIN C5ORF63 HOMOLOG"/>
    <property type="match status" value="1"/>
</dbReference>
<name>A0A2U1T291_9MICO</name>
<dbReference type="Pfam" id="PF05768">
    <property type="entry name" value="Glrx-like"/>
    <property type="match status" value="1"/>
</dbReference>
<dbReference type="InterPro" id="IPR036249">
    <property type="entry name" value="Thioredoxin-like_sf"/>
</dbReference>
<accession>A0A2U1T291</accession>
<organism evidence="1 2">
    <name type="scientific">Homoserinimonas hongtaonis</name>
    <dbReference type="NCBI Taxonomy" id="2079791"/>
    <lineage>
        <taxon>Bacteria</taxon>
        <taxon>Bacillati</taxon>
        <taxon>Actinomycetota</taxon>
        <taxon>Actinomycetes</taxon>
        <taxon>Micrococcales</taxon>
        <taxon>Microbacteriaceae</taxon>
        <taxon>Homoserinimonas</taxon>
    </lineage>
</organism>